<dbReference type="AlphaFoldDB" id="A0A1S8MZB9"/>
<evidence type="ECO:0000313" key="2">
    <source>
        <dbReference type="Proteomes" id="UP000191154"/>
    </source>
</evidence>
<accession>A0A1S8MZB9</accession>
<reference evidence="1 2" key="1">
    <citation type="submission" date="2016-05" db="EMBL/GenBank/DDBJ databases">
        <title>Microbial solvent formation.</title>
        <authorList>
            <person name="Poehlein A."/>
            <person name="Montoya Solano J.D."/>
            <person name="Flitsch S."/>
            <person name="Krabben P."/>
            <person name="Duerre P."/>
            <person name="Daniel R."/>
        </authorList>
    </citation>
    <scope>NUCLEOTIDE SEQUENCE [LARGE SCALE GENOMIC DNA]</scope>
    <source>
        <strain evidence="1 2">L1-8</strain>
    </source>
</reference>
<evidence type="ECO:0000313" key="1">
    <source>
        <dbReference type="EMBL" id="OOM09443.1"/>
    </source>
</evidence>
<sequence>MKKITELNERKKLKEDLACEKLKHISSVLKYKYSINNTYEINKNEYSIIIEEEEVFVNHTCNIDRLLKIDVDMGTQIIRRAFCMYVAEIMSGII</sequence>
<protein>
    <submittedName>
        <fullName evidence="1">Uncharacterized protein</fullName>
    </submittedName>
</protein>
<dbReference type="Proteomes" id="UP000191154">
    <property type="component" value="Unassembled WGS sequence"/>
</dbReference>
<organism evidence="1 2">
    <name type="scientific">Clostridium saccharobutylicum</name>
    <dbReference type="NCBI Taxonomy" id="169679"/>
    <lineage>
        <taxon>Bacteria</taxon>
        <taxon>Bacillati</taxon>
        <taxon>Bacillota</taxon>
        <taxon>Clostridia</taxon>
        <taxon>Eubacteriales</taxon>
        <taxon>Clostridiaceae</taxon>
        <taxon>Clostridium</taxon>
    </lineage>
</organism>
<dbReference type="EMBL" id="LZYZ01000007">
    <property type="protein sequence ID" value="OOM09443.1"/>
    <property type="molecule type" value="Genomic_DNA"/>
</dbReference>
<name>A0A1S8MZB9_CLOSA</name>
<comment type="caution">
    <text evidence="1">The sequence shown here is derived from an EMBL/GenBank/DDBJ whole genome shotgun (WGS) entry which is preliminary data.</text>
</comment>
<proteinExistence type="predicted"/>
<dbReference type="RefSeq" id="WP_077866749.1">
    <property type="nucleotide sequence ID" value="NZ_LZYZ01000007.1"/>
</dbReference>
<gene>
    <name evidence="1" type="ORF">CLOSAC_37240</name>
</gene>